<feature type="transmembrane region" description="Helical" evidence="9">
    <location>
        <begin position="457"/>
        <end position="475"/>
    </location>
</feature>
<keyword evidence="11" id="KW-1185">Reference proteome</keyword>
<feature type="transmembrane region" description="Helical" evidence="9">
    <location>
        <begin position="540"/>
        <end position="564"/>
    </location>
</feature>
<dbReference type="RefSeq" id="WP_400186091.1">
    <property type="nucleotide sequence ID" value="NZ_JBGORX010000001.1"/>
</dbReference>
<feature type="transmembrane region" description="Helical" evidence="9">
    <location>
        <begin position="431"/>
        <end position="451"/>
    </location>
</feature>
<feature type="transmembrane region" description="Helical" evidence="9">
    <location>
        <begin position="315"/>
        <end position="343"/>
    </location>
</feature>
<evidence type="ECO:0000256" key="4">
    <source>
        <dbReference type="ARBA" id="ARBA00022692"/>
    </source>
</evidence>
<keyword evidence="7 9" id="KW-0472">Membrane</keyword>
<evidence type="ECO:0000256" key="6">
    <source>
        <dbReference type="ARBA" id="ARBA00023065"/>
    </source>
</evidence>
<evidence type="ECO:0000256" key="5">
    <source>
        <dbReference type="ARBA" id="ARBA00022989"/>
    </source>
</evidence>
<evidence type="ECO:0000256" key="9">
    <source>
        <dbReference type="SAM" id="Phobius"/>
    </source>
</evidence>
<keyword evidence="6" id="KW-0406">Ion transport</keyword>
<dbReference type="EMBL" id="JBGORX010000001">
    <property type="protein sequence ID" value="MFJ1267440.1"/>
    <property type="molecule type" value="Genomic_DNA"/>
</dbReference>
<feature type="transmembrane region" description="Helical" evidence="9">
    <location>
        <begin position="398"/>
        <end position="419"/>
    </location>
</feature>
<keyword evidence="5 9" id="KW-1133">Transmembrane helix</keyword>
<keyword evidence="4 9" id="KW-0812">Transmembrane</keyword>
<evidence type="ECO:0000256" key="8">
    <source>
        <dbReference type="SAM" id="Coils"/>
    </source>
</evidence>
<dbReference type="Pfam" id="PF01496">
    <property type="entry name" value="V_ATPase_I"/>
    <property type="match status" value="1"/>
</dbReference>
<comment type="caution">
    <text evidence="10">The sequence shown here is derived from an EMBL/GenBank/DDBJ whole genome shotgun (WGS) entry which is preliminary data.</text>
</comment>
<name>A0ABW8D418_9GAMM</name>
<dbReference type="PANTHER" id="PTHR11629">
    <property type="entry name" value="VACUOLAR PROTON ATPASES"/>
    <property type="match status" value="1"/>
</dbReference>
<keyword evidence="8" id="KW-0175">Coiled coil</keyword>
<proteinExistence type="inferred from homology"/>
<evidence type="ECO:0000313" key="11">
    <source>
        <dbReference type="Proteomes" id="UP001615550"/>
    </source>
</evidence>
<dbReference type="Proteomes" id="UP001615550">
    <property type="component" value="Unassembled WGS sequence"/>
</dbReference>
<protein>
    <submittedName>
        <fullName evidence="10">V-type ATP synthase subunit I</fullName>
    </submittedName>
</protein>
<evidence type="ECO:0000256" key="2">
    <source>
        <dbReference type="ARBA" id="ARBA00009904"/>
    </source>
</evidence>
<sequence>MSIAAFKKVTLLGLSGCKSEILRALQKLGCLQLITINAANKSALTSSSTTLHDQIKASLRYIQDSPEQGTPRLFWKNSNPDHVVKQILENQQALRDCIDQRDFLRERIRGLSEWGHFRFPVEADLHGIKLWFYKIPLKYLAILPKDRPLQELYRNNLFIYVVILAEEEPQEESFSSYRIHTGAIALNDLFEELDELNEQIEDLIEERRSLTRFRYLLAKKVAQFADRSELQKASEKTMEHQEFFVLQGWIPEAQASAVCAFCNEHQIGLTIDEPEAGELPPTLLESSPWLKGGQELVRFYQTPGYHALDPSISVFFSFAIFFAIILADAGYGLILALFTFLGWKHLGKYNVGQWLRPLLVVICIFSIIYGVMLGSYWGVEPKKGTFLASLHLLDIHNFKNMMIFTILIGCLHICIGCGMRIWFAHHLNEKLQALGFILLISAVLLFSAGSIQHTELLTHLGIFLVIPSILMIMIFASNEPVTNFTSFAKRVMYGAASIVELPSLFGDVLSYLRLFALGLAGASMAITFNTIAQTIAPTSWVLAFIVLIAGQALNFGLCLMSAVIHGLRLNYIEFFKWSVKEDGYNYQPFKKQEISHE</sequence>
<feature type="transmembrane region" description="Helical" evidence="9">
    <location>
        <begin position="355"/>
        <end position="378"/>
    </location>
</feature>
<reference evidence="10 11" key="1">
    <citation type="submission" date="2024-08" db="EMBL/GenBank/DDBJ databases">
        <title>Draft Genome Sequence of Legionella lytica strain DSB2004, Isolated From a Fire Sprinkler System.</title>
        <authorList>
            <person name="Everhart A.D."/>
            <person name="Kidane D.T."/>
            <person name="Farone A.L."/>
            <person name="Farone M.B."/>
        </authorList>
    </citation>
    <scope>NUCLEOTIDE SEQUENCE [LARGE SCALE GENOMIC DNA]</scope>
    <source>
        <strain evidence="10 11">DSB2004</strain>
    </source>
</reference>
<evidence type="ECO:0000256" key="3">
    <source>
        <dbReference type="ARBA" id="ARBA00022448"/>
    </source>
</evidence>
<comment type="similarity">
    <text evidence="2">Belongs to the V-ATPase 116 kDa subunit family.</text>
</comment>
<comment type="subcellular location">
    <subcellularLocation>
        <location evidence="1">Membrane</location>
        <topology evidence="1">Multi-pass membrane protein</topology>
    </subcellularLocation>
</comment>
<organism evidence="10 11">
    <name type="scientific">Legionella lytica</name>
    <dbReference type="NCBI Taxonomy" id="96232"/>
    <lineage>
        <taxon>Bacteria</taxon>
        <taxon>Pseudomonadati</taxon>
        <taxon>Pseudomonadota</taxon>
        <taxon>Gammaproteobacteria</taxon>
        <taxon>Legionellales</taxon>
        <taxon>Legionellaceae</taxon>
        <taxon>Legionella</taxon>
    </lineage>
</organism>
<evidence type="ECO:0000313" key="10">
    <source>
        <dbReference type="EMBL" id="MFJ1267440.1"/>
    </source>
</evidence>
<evidence type="ECO:0000256" key="7">
    <source>
        <dbReference type="ARBA" id="ARBA00023136"/>
    </source>
</evidence>
<evidence type="ECO:0000256" key="1">
    <source>
        <dbReference type="ARBA" id="ARBA00004141"/>
    </source>
</evidence>
<feature type="transmembrane region" description="Helical" evidence="9">
    <location>
        <begin position="511"/>
        <end position="528"/>
    </location>
</feature>
<dbReference type="InterPro" id="IPR002490">
    <property type="entry name" value="V-ATPase_116kDa_su"/>
</dbReference>
<accession>A0ABW8D418</accession>
<feature type="coiled-coil region" evidence="8">
    <location>
        <begin position="186"/>
        <end position="213"/>
    </location>
</feature>
<keyword evidence="3" id="KW-0813">Transport</keyword>
<gene>
    <name evidence="10" type="ORF">ACD661_02585</name>
</gene>
<dbReference type="PANTHER" id="PTHR11629:SF63">
    <property type="entry name" value="V-TYPE PROTON ATPASE SUBUNIT A"/>
    <property type="match status" value="1"/>
</dbReference>